<feature type="compositionally biased region" description="Basic and acidic residues" evidence="1">
    <location>
        <begin position="32"/>
        <end position="41"/>
    </location>
</feature>
<evidence type="ECO:0000313" key="4">
    <source>
        <dbReference type="Proteomes" id="UP000025227"/>
    </source>
</evidence>
<reference evidence="5" key="1">
    <citation type="submission" date="2020-12" db="UniProtKB">
        <authorList>
            <consortium name="WormBaseParasite"/>
        </authorList>
    </citation>
    <scope>IDENTIFICATION</scope>
    <source>
        <strain evidence="5">MHco3</strain>
    </source>
</reference>
<evidence type="ECO:0000313" key="5">
    <source>
        <dbReference type="WBParaSite" id="HCON_00140880-00001"/>
    </source>
</evidence>
<feature type="domain" description="Reverse transcriptase" evidence="2">
    <location>
        <begin position="188"/>
        <end position="305"/>
    </location>
</feature>
<dbReference type="Pfam" id="PF18701">
    <property type="entry name" value="DUF5641"/>
    <property type="match status" value="1"/>
</dbReference>
<dbReference type="WBParaSite" id="HCON_00140880-00001">
    <property type="protein sequence ID" value="HCON_00140880-00001"/>
    <property type="gene ID" value="HCON_00140880"/>
</dbReference>
<dbReference type="InterPro" id="IPR036397">
    <property type="entry name" value="RNaseH_sf"/>
</dbReference>
<dbReference type="Gene3D" id="3.30.420.10">
    <property type="entry name" value="Ribonuclease H-like superfamily/Ribonuclease H"/>
    <property type="match status" value="1"/>
</dbReference>
<keyword evidence="4" id="KW-1185">Reference proteome</keyword>
<feature type="compositionally biased region" description="Basic and acidic residues" evidence="1">
    <location>
        <begin position="1386"/>
        <end position="1396"/>
    </location>
</feature>
<feature type="compositionally biased region" description="Basic and acidic residues" evidence="1">
    <location>
        <begin position="956"/>
        <end position="976"/>
    </location>
</feature>
<feature type="region of interest" description="Disordered" evidence="1">
    <location>
        <begin position="1"/>
        <end position="41"/>
    </location>
</feature>
<evidence type="ECO:0000256" key="1">
    <source>
        <dbReference type="SAM" id="MobiDB-lite"/>
    </source>
</evidence>
<feature type="compositionally biased region" description="Polar residues" evidence="1">
    <location>
        <begin position="1397"/>
        <end position="1416"/>
    </location>
</feature>
<dbReference type="Pfam" id="PF05380">
    <property type="entry name" value="Peptidase_A17"/>
    <property type="match status" value="1"/>
</dbReference>
<dbReference type="OMA" id="HYEWNAS"/>
<feature type="region of interest" description="Disordered" evidence="1">
    <location>
        <begin position="1365"/>
        <end position="1455"/>
    </location>
</feature>
<dbReference type="GO" id="GO:0003676">
    <property type="term" value="F:nucleic acid binding"/>
    <property type="evidence" value="ECO:0007669"/>
    <property type="project" value="InterPro"/>
</dbReference>
<dbReference type="SUPFAM" id="SSF56672">
    <property type="entry name" value="DNA/RNA polymerases"/>
    <property type="match status" value="1"/>
</dbReference>
<dbReference type="GO" id="GO:0006259">
    <property type="term" value="P:DNA metabolic process"/>
    <property type="evidence" value="ECO:0007669"/>
    <property type="project" value="UniProtKB-ARBA"/>
</dbReference>
<feature type="compositionally biased region" description="Basic and acidic residues" evidence="1">
    <location>
        <begin position="1365"/>
        <end position="1376"/>
    </location>
</feature>
<dbReference type="Gene3D" id="3.10.10.10">
    <property type="entry name" value="HIV Type 1 Reverse Transcriptase, subunit A, domain 1"/>
    <property type="match status" value="1"/>
</dbReference>
<evidence type="ECO:0000259" key="3">
    <source>
        <dbReference type="Pfam" id="PF18701"/>
    </source>
</evidence>
<feature type="domain" description="DUF5641" evidence="3">
    <location>
        <begin position="857"/>
        <end position="949"/>
    </location>
</feature>
<dbReference type="Proteomes" id="UP000025227">
    <property type="component" value="Unplaced"/>
</dbReference>
<dbReference type="CDD" id="cd01644">
    <property type="entry name" value="RT_pepA17"/>
    <property type="match status" value="1"/>
</dbReference>
<accession>A0A7I5ECI7</accession>
<dbReference type="Pfam" id="PF00078">
    <property type="entry name" value="RVT_1"/>
    <property type="match status" value="1"/>
</dbReference>
<dbReference type="PANTHER" id="PTHR47331">
    <property type="entry name" value="PHD-TYPE DOMAIN-CONTAINING PROTEIN"/>
    <property type="match status" value="1"/>
</dbReference>
<name>A0A7I5ECI7_HAECO</name>
<organism evidence="4 5">
    <name type="scientific">Haemonchus contortus</name>
    <name type="common">Barber pole worm</name>
    <dbReference type="NCBI Taxonomy" id="6289"/>
    <lineage>
        <taxon>Eukaryota</taxon>
        <taxon>Metazoa</taxon>
        <taxon>Ecdysozoa</taxon>
        <taxon>Nematoda</taxon>
        <taxon>Chromadorea</taxon>
        <taxon>Rhabditida</taxon>
        <taxon>Rhabditina</taxon>
        <taxon>Rhabditomorpha</taxon>
        <taxon>Strongyloidea</taxon>
        <taxon>Trichostrongylidae</taxon>
        <taxon>Haemonchus</taxon>
    </lineage>
</organism>
<dbReference type="InterPro" id="IPR043502">
    <property type="entry name" value="DNA/RNA_pol_sf"/>
</dbReference>
<dbReference type="InterPro" id="IPR000477">
    <property type="entry name" value="RT_dom"/>
</dbReference>
<proteinExistence type="predicted"/>
<dbReference type="PANTHER" id="PTHR47331:SF1">
    <property type="entry name" value="GAG-LIKE PROTEIN"/>
    <property type="match status" value="1"/>
</dbReference>
<feature type="region of interest" description="Disordered" evidence="1">
    <location>
        <begin position="1317"/>
        <end position="1347"/>
    </location>
</feature>
<dbReference type="InterPro" id="IPR008042">
    <property type="entry name" value="Retrotrans_Pao"/>
</dbReference>
<sequence>MSESDDEISQEERDQWEQYWSMDSAGTEEFQGPEKEAQTKLDEQVWQQFNRSIERREDGYYVHSPWKVQHPPLPDNRALAFKRLLNVWTSLKNNEQLLNQYNEVFRDQLKQGIVELVGDNDSREGIQVHYIPHQPVLTPQKETTKLRIVFDASAHYKGSPSLNDVLHRGPVILPALYGLLLRMRIGHIALISDVEKAFLQVRLHETDRDVTRFLWLRDHKKPPSMDNVQIFRFTRVTFGLKPSPFLLAGTTYYHLDRHEDKDLVQEIKTNLYVDNLLFTCDTCEEARQFYIRSKAIFGELRMNLREFTSNKGEVMNSIPQVDRAKSHCPKVLGIEWNSRNDSLEVRCAIKENPTINKRTITSAIASIYDPLGWYIPLLHQAKIFLQSLWKDHYEWNASLTKEKAEEWTKISSDLKGFHKSIPRFLAPKKSAVKIAVFGDASTTGMSACAYLVHSGKVNLLMAKSKLPPLHGTSTIPKLEMNAITLAARLANAIATQLKTTLHIEEVYIFSDSEIALCWVRSPPNREVGVFVHNRLSEIRRIVTHLTQEVCPVQFGHVPSEQNPADCGTRGVTSTEFSQHYWWKGPTCLQEETTSWPTRHTIFGCDTYDEGEDPGDTTNVVAATGVMAYEPELLQSSHVRTFTQAKRFIAYALRFVRNTVAKLNERKITKIRITLPEIPLGVDPLSLCGTEVEFAGKVIIRAHQKLHVTSNIVRTLVDLNIRRDNEGILRCYGRLGRAQLDYEANYPVFVLQKTVLADIIVRDVHQKGHTGINHTELSTVVTEIESILNTRPLTYETTDLDRNQIIRPIDFLQKDLCLTYPMVPTVREQGDDDYIPPEQKWAIQTKSQATAAVEASCKITEKFWNVWQQQYLTSLREKHMLNVGGKKGCAQQPQEGALVLICEATVPRYSWKVGIIQALTSNAQGTIREAVVRLPYQRLIRRPINLLVPLELEDDTNQEHHTKMKNRDGDSKEKRDCPATSKTEEEEEQSEEERIPGSRYNLRQRRNIDYNEDHSSYVGNLFSLSMFSMSMIILLLLCVFTTGAQENISISKRVVKCFQGGVRLESEEETPYEICGNQFCMMFNNPKTVENVTFPPEVVLYEYAVQWKFLQNHGPYTMAEETSFSKDMQFLSDIRKESISEQKLERNMAATLEEIHTQVKISKILEESHRHHLLQHTCTDDTGGELAVMAHRLLSTAIVTKGKLQSLTQRFILFDSIYIILTNDGQLKKRERLTWETGQKTKHDTNTTAVTSIVEKRLSILDTIIKDLEYDMERARKLISKEKIVLKGISFNNFNDSDYVNATLQRIEKHLEKIAMNANNTADVAPQMKRKPDEELKGNSPKVQILSDDGYMDRLIREDDWNDHQFATGERDEKSRCQQDIAMQKCTRKDDRNKDQSKTSNAEQSPQGKQERPTLNCTGPYDRSSPSPDYTGQYDRSNQSTVSRREQSPSREMKRLERDLYALREGLRRLPQRRIGERSRDAGVCAFCKVRNDHFSDSCPKCIEGDQRFKIIMREGICQYCLRKCNKRADECRQANEQCWYCSIVRNSVLDFIIPDDDGHHRALCSVPDSKDRIRHAIWNVRTQLEILERQGSNQ</sequence>
<dbReference type="OrthoDB" id="5875526at2759"/>
<protein>
    <submittedName>
        <fullName evidence="5">DUF5641 domain-containing protein</fullName>
    </submittedName>
</protein>
<dbReference type="InterPro" id="IPR043128">
    <property type="entry name" value="Rev_trsase/Diguanyl_cyclase"/>
</dbReference>
<feature type="region of interest" description="Disordered" evidence="1">
    <location>
        <begin position="956"/>
        <end position="997"/>
    </location>
</feature>
<dbReference type="Gene3D" id="3.30.70.270">
    <property type="match status" value="1"/>
</dbReference>
<feature type="compositionally biased region" description="Basic and acidic residues" evidence="1">
    <location>
        <begin position="1442"/>
        <end position="1455"/>
    </location>
</feature>
<dbReference type="InterPro" id="IPR040676">
    <property type="entry name" value="DUF5641"/>
</dbReference>
<feature type="compositionally biased region" description="Polar residues" evidence="1">
    <location>
        <begin position="1423"/>
        <end position="1441"/>
    </location>
</feature>
<evidence type="ECO:0000259" key="2">
    <source>
        <dbReference type="Pfam" id="PF00078"/>
    </source>
</evidence>